<feature type="repeat" description="WD" evidence="7">
    <location>
        <begin position="229"/>
        <end position="263"/>
    </location>
</feature>
<evidence type="ECO:0000256" key="1">
    <source>
        <dbReference type="ARBA" id="ARBA00004123"/>
    </source>
</evidence>
<feature type="repeat" description="WD" evidence="7">
    <location>
        <begin position="145"/>
        <end position="187"/>
    </location>
</feature>
<evidence type="ECO:0000313" key="10">
    <source>
        <dbReference type="EMBL" id="KAG2199180.1"/>
    </source>
</evidence>
<evidence type="ECO:0000256" key="5">
    <source>
        <dbReference type="ARBA" id="ARBA00023187"/>
    </source>
</evidence>
<comment type="subcellular location">
    <subcellularLocation>
        <location evidence="1">Nucleus</location>
    </subcellularLocation>
</comment>
<feature type="compositionally biased region" description="Low complexity" evidence="8">
    <location>
        <begin position="360"/>
        <end position="377"/>
    </location>
</feature>
<dbReference type="GO" id="GO:0006397">
    <property type="term" value="P:mRNA processing"/>
    <property type="evidence" value="ECO:0007669"/>
    <property type="project" value="UniProtKB-KW"/>
</dbReference>
<dbReference type="InterPro" id="IPR052234">
    <property type="entry name" value="U5_snRNP_Component"/>
</dbReference>
<dbReference type="SUPFAM" id="SSF50978">
    <property type="entry name" value="WD40 repeat-like"/>
    <property type="match status" value="1"/>
</dbReference>
<dbReference type="InterPro" id="IPR019775">
    <property type="entry name" value="WD40_repeat_CS"/>
</dbReference>
<feature type="compositionally biased region" description="Low complexity" evidence="8">
    <location>
        <begin position="649"/>
        <end position="666"/>
    </location>
</feature>
<dbReference type="Gene3D" id="2.130.10.10">
    <property type="entry name" value="YVTN repeat-like/Quinoprotein amine dehydrogenase"/>
    <property type="match status" value="1"/>
</dbReference>
<feature type="compositionally biased region" description="Polar residues" evidence="8">
    <location>
        <begin position="633"/>
        <end position="642"/>
    </location>
</feature>
<evidence type="ECO:0000259" key="9">
    <source>
        <dbReference type="PROSITE" id="PS50003"/>
    </source>
</evidence>
<sequence length="709" mass="79058">MAEKRKDTSNGGALIKRAKQDDEDTNKSLINLSSQRAGTKNAIVGTIKRTSGLEAPVMQLIGHDGEIYSCEFDHSGEYIASAGFDRQILLWNTYGEVKNYGVLKGHTNAVMEIHWSRDSNQIFSCSADKTVGIFDVKTGTRTRRWRGHSSIVNSCQVSRRGAELVVSGSDDCTVKIWDSRTKEAVNTFENDYQVTSVCFSDAGDMIYSAGLDNDIKVWDVRKNQLAYTMKGHMDTVSGMSLSPDGNNLLTNSMDNTVRIWDIKPFAAADRCLKIFEGAPHGFEKNLIKPCWATDGSQIACGSADRSVVIWSVDTRKILYKLPGHKGCVNDVDWHPKEPIIMSANDKEAFRLSVASQSSTTTTSASTSSQRLSVASSSNEDDTQVAYCPPNSLVTTSSLSPSSRYLLSGYSTSENLRNKVLSRFYPSSSSLSSSNRHQKSLSDPFIATNIMPSLSSLDLGTESITNHIDPWCMSVKFAIETSILSDWLHKYEQPTFAFSRSWKRRLFILVDRIVYNFKSSKSTTPAKEHFVLTDDTFVFVTEEFKKGFIIELRKPLCKWFIRCETVNQMRCWLEAMKKIVACIKIGYDGLLNNSVLASVKLTDDYRILIPSKVAASQKNKKQQYRQSLPVPMPYTSNHNNILSNRKRPLSSSSSSTSKNNNSKNQQSLAEIPDWETILPPQLPPPKSKPPPVPSSYISNNNNNNLPTVSE</sequence>
<evidence type="ECO:0000256" key="6">
    <source>
        <dbReference type="ARBA" id="ARBA00023242"/>
    </source>
</evidence>
<dbReference type="SMART" id="SM00320">
    <property type="entry name" value="WD40"/>
    <property type="match status" value="7"/>
</dbReference>
<accession>A0A8H7QVT5</accession>
<evidence type="ECO:0000256" key="7">
    <source>
        <dbReference type="PROSITE-ProRule" id="PRU00221"/>
    </source>
</evidence>
<dbReference type="PRINTS" id="PR00320">
    <property type="entry name" value="GPROTEINBRPT"/>
</dbReference>
<dbReference type="PANTHER" id="PTHR44006">
    <property type="entry name" value="U5 SMALL NUCLEAR RIBONUCLEOPROTEIN 40 KDA PROTEIN"/>
    <property type="match status" value="1"/>
</dbReference>
<dbReference type="PROSITE" id="PS50294">
    <property type="entry name" value="WD_REPEATS_REGION"/>
    <property type="match status" value="5"/>
</dbReference>
<dbReference type="AlphaFoldDB" id="A0A8H7QVT5"/>
<dbReference type="InterPro" id="IPR001680">
    <property type="entry name" value="WD40_rpt"/>
</dbReference>
<dbReference type="SUPFAM" id="SSF50729">
    <property type="entry name" value="PH domain-like"/>
    <property type="match status" value="1"/>
</dbReference>
<dbReference type="CDD" id="cd00200">
    <property type="entry name" value="WD40"/>
    <property type="match status" value="1"/>
</dbReference>
<keyword evidence="11" id="KW-1185">Reference proteome</keyword>
<dbReference type="Pfam" id="PF00400">
    <property type="entry name" value="WD40"/>
    <property type="match status" value="7"/>
</dbReference>
<dbReference type="PROSITE" id="PS50082">
    <property type="entry name" value="WD_REPEATS_2"/>
    <property type="match status" value="6"/>
</dbReference>
<keyword evidence="3" id="KW-0507">mRNA processing</keyword>
<feature type="domain" description="PH" evidence="9">
    <location>
        <begin position="480"/>
        <end position="580"/>
    </location>
</feature>
<dbReference type="Pfam" id="PF00169">
    <property type="entry name" value="PH"/>
    <property type="match status" value="1"/>
</dbReference>
<dbReference type="Gene3D" id="2.30.29.30">
    <property type="entry name" value="Pleckstrin-homology domain (PH domain)/Phosphotyrosine-binding domain (PTB)"/>
    <property type="match status" value="1"/>
</dbReference>
<keyword evidence="6" id="KW-0539">Nucleus</keyword>
<feature type="compositionally biased region" description="Pro residues" evidence="8">
    <location>
        <begin position="679"/>
        <end position="692"/>
    </location>
</feature>
<dbReference type="Proteomes" id="UP000650833">
    <property type="component" value="Unassembled WGS sequence"/>
</dbReference>
<dbReference type="InterPro" id="IPR001849">
    <property type="entry name" value="PH_domain"/>
</dbReference>
<keyword evidence="2 7" id="KW-0853">WD repeat</keyword>
<dbReference type="InterPro" id="IPR036322">
    <property type="entry name" value="WD40_repeat_dom_sf"/>
</dbReference>
<name>A0A8H7QVT5_9FUNG</name>
<reference evidence="10" key="1">
    <citation type="submission" date="2020-12" db="EMBL/GenBank/DDBJ databases">
        <title>Metabolic potential, ecology and presence of endohyphal bacteria is reflected in genomic diversity of Mucoromycotina.</title>
        <authorList>
            <person name="Muszewska A."/>
            <person name="Okrasinska A."/>
            <person name="Steczkiewicz K."/>
            <person name="Drgas O."/>
            <person name="Orlowska M."/>
            <person name="Perlinska-Lenart U."/>
            <person name="Aleksandrzak-Piekarczyk T."/>
            <person name="Szatraj K."/>
            <person name="Zielenkiewicz U."/>
            <person name="Pilsyk S."/>
            <person name="Malc E."/>
            <person name="Mieczkowski P."/>
            <person name="Kruszewska J.S."/>
            <person name="Biernat P."/>
            <person name="Pawlowska J."/>
        </authorList>
    </citation>
    <scope>NUCLEOTIDE SEQUENCE</scope>
    <source>
        <strain evidence="10">CBS 226.32</strain>
    </source>
</reference>
<dbReference type="SMART" id="SM00233">
    <property type="entry name" value="PH"/>
    <property type="match status" value="1"/>
</dbReference>
<dbReference type="FunFam" id="2.130.10.10:FF:000229">
    <property type="entry name" value="Small nuclear ribonucleoprotein U5 subunit 40"/>
    <property type="match status" value="1"/>
</dbReference>
<feature type="repeat" description="WD" evidence="7">
    <location>
        <begin position="291"/>
        <end position="320"/>
    </location>
</feature>
<dbReference type="GO" id="GO:0071013">
    <property type="term" value="C:catalytic step 2 spliceosome"/>
    <property type="evidence" value="ECO:0007669"/>
    <property type="project" value="TreeGrafter"/>
</dbReference>
<feature type="region of interest" description="Disordered" evidence="8">
    <location>
        <begin position="360"/>
        <end position="382"/>
    </location>
</feature>
<dbReference type="InterPro" id="IPR020472">
    <property type="entry name" value="WD40_PAC1"/>
</dbReference>
<evidence type="ECO:0000313" key="11">
    <source>
        <dbReference type="Proteomes" id="UP000650833"/>
    </source>
</evidence>
<dbReference type="GO" id="GO:0000375">
    <property type="term" value="P:RNA splicing, via transesterification reactions"/>
    <property type="evidence" value="ECO:0007669"/>
    <property type="project" value="UniProtKB-ARBA"/>
</dbReference>
<feature type="repeat" description="WD" evidence="7">
    <location>
        <begin position="187"/>
        <end position="228"/>
    </location>
</feature>
<dbReference type="OrthoDB" id="1068471at2759"/>
<feature type="repeat" description="WD" evidence="7">
    <location>
        <begin position="103"/>
        <end position="144"/>
    </location>
</feature>
<dbReference type="GO" id="GO:0003723">
    <property type="term" value="F:RNA binding"/>
    <property type="evidence" value="ECO:0007669"/>
    <property type="project" value="TreeGrafter"/>
</dbReference>
<keyword evidence="5" id="KW-0508">mRNA splicing</keyword>
<evidence type="ECO:0000256" key="8">
    <source>
        <dbReference type="SAM" id="MobiDB-lite"/>
    </source>
</evidence>
<evidence type="ECO:0000256" key="3">
    <source>
        <dbReference type="ARBA" id="ARBA00022664"/>
    </source>
</evidence>
<gene>
    <name evidence="10" type="ORF">INT46_000024</name>
</gene>
<feature type="region of interest" description="Disordered" evidence="8">
    <location>
        <begin position="617"/>
        <end position="709"/>
    </location>
</feature>
<comment type="caution">
    <text evidence="10">The sequence shown here is derived from an EMBL/GenBank/DDBJ whole genome shotgun (WGS) entry which is preliminary data.</text>
</comment>
<dbReference type="PANTHER" id="PTHR44006:SF1">
    <property type="entry name" value="U5 SMALL NUCLEAR RIBONUCLEOPROTEIN 40 KDA PROTEIN"/>
    <property type="match status" value="1"/>
</dbReference>
<evidence type="ECO:0000256" key="4">
    <source>
        <dbReference type="ARBA" id="ARBA00022737"/>
    </source>
</evidence>
<dbReference type="GO" id="GO:0005682">
    <property type="term" value="C:U5 snRNP"/>
    <property type="evidence" value="ECO:0007669"/>
    <property type="project" value="UniProtKB-ARBA"/>
</dbReference>
<protein>
    <recommendedName>
        <fullName evidence="9">PH domain-containing protein</fullName>
    </recommendedName>
</protein>
<dbReference type="InterPro" id="IPR011993">
    <property type="entry name" value="PH-like_dom_sf"/>
</dbReference>
<proteinExistence type="predicted"/>
<organism evidence="10 11">
    <name type="scientific">Mucor plumbeus</name>
    <dbReference type="NCBI Taxonomy" id="97098"/>
    <lineage>
        <taxon>Eukaryota</taxon>
        <taxon>Fungi</taxon>
        <taxon>Fungi incertae sedis</taxon>
        <taxon>Mucoromycota</taxon>
        <taxon>Mucoromycotina</taxon>
        <taxon>Mucoromycetes</taxon>
        <taxon>Mucorales</taxon>
        <taxon>Mucorineae</taxon>
        <taxon>Mucoraceae</taxon>
        <taxon>Mucor</taxon>
    </lineage>
</organism>
<dbReference type="PROSITE" id="PS00678">
    <property type="entry name" value="WD_REPEATS_1"/>
    <property type="match status" value="2"/>
</dbReference>
<dbReference type="EMBL" id="JAEPRC010000362">
    <property type="protein sequence ID" value="KAG2199180.1"/>
    <property type="molecule type" value="Genomic_DNA"/>
</dbReference>
<feature type="repeat" description="WD" evidence="7">
    <location>
        <begin position="60"/>
        <end position="92"/>
    </location>
</feature>
<keyword evidence="4" id="KW-0677">Repeat</keyword>
<dbReference type="PROSITE" id="PS50003">
    <property type="entry name" value="PH_DOMAIN"/>
    <property type="match status" value="1"/>
</dbReference>
<feature type="region of interest" description="Disordered" evidence="8">
    <location>
        <begin position="1"/>
        <end position="26"/>
    </location>
</feature>
<dbReference type="InterPro" id="IPR015943">
    <property type="entry name" value="WD40/YVTN_repeat-like_dom_sf"/>
</dbReference>
<evidence type="ECO:0000256" key="2">
    <source>
        <dbReference type="ARBA" id="ARBA00022574"/>
    </source>
</evidence>